<evidence type="ECO:0000313" key="4">
    <source>
        <dbReference type="EMBL" id="CAK7275202.1"/>
    </source>
</evidence>
<name>A0ABP0E6W7_9PEZI</name>
<dbReference type="Proteomes" id="UP001642502">
    <property type="component" value="Unassembled WGS sequence"/>
</dbReference>
<feature type="region of interest" description="Disordered" evidence="2">
    <location>
        <begin position="468"/>
        <end position="532"/>
    </location>
</feature>
<dbReference type="Pfam" id="PF00172">
    <property type="entry name" value="Zn_clus"/>
    <property type="match status" value="1"/>
</dbReference>
<feature type="compositionally biased region" description="Low complexity" evidence="2">
    <location>
        <begin position="498"/>
        <end position="509"/>
    </location>
</feature>
<dbReference type="PROSITE" id="PS00463">
    <property type="entry name" value="ZN2_CY6_FUNGAL_1"/>
    <property type="match status" value="1"/>
</dbReference>
<evidence type="ECO:0000313" key="5">
    <source>
        <dbReference type="Proteomes" id="UP001642502"/>
    </source>
</evidence>
<dbReference type="SUPFAM" id="SSF57701">
    <property type="entry name" value="Zn2/Cys6 DNA-binding domain"/>
    <property type="match status" value="1"/>
</dbReference>
<gene>
    <name evidence="4" type="ORF">SEPCBS119000_006574</name>
</gene>
<dbReference type="CDD" id="cd12148">
    <property type="entry name" value="fungal_TF_MHR"/>
    <property type="match status" value="1"/>
</dbReference>
<protein>
    <recommendedName>
        <fullName evidence="3">Zn(2)-C6 fungal-type domain-containing protein</fullName>
    </recommendedName>
</protein>
<reference evidence="4 5" key="1">
    <citation type="submission" date="2024-01" db="EMBL/GenBank/DDBJ databases">
        <authorList>
            <person name="Allen C."/>
            <person name="Tagirdzhanova G."/>
        </authorList>
    </citation>
    <scope>NUCLEOTIDE SEQUENCE [LARGE SCALE GENOMIC DNA]</scope>
    <source>
        <strain evidence="4 5">CBS 119000</strain>
    </source>
</reference>
<sequence>MSAAVKRACDACHRRKVKCDGVNPCRNCASSRLSCTYNAIPQKKGPKGSRAKVISELREHQRHFSFSTKTQSRTNDAASISAPFTPTHGLLTSDLVKLCVDFFFANMYPAMPILNRQRLEQDAMSLDATLDTYCLLSSLSAFMFLQPGISAPALDPYGLDNIPGSSIMTATLLLEETLRVRKSCDYMSNPTLYTLATEYFLFACHYGLDLHDKAWCNLRDATTLIHLARMDREEAYQAVDKADATCLRRLYWLLYAAERAYALQYDRPLSLKANIDLPTPTEDLSEPVATQLIESLFTITCDVMDVLALMPSSGYAFSASPRDHVNQLANILAMLRMGEHRFAPLLLAKVHEILPRLINPMLQSPPDVAFDVDIFDGFGNAGMVPQQYVPLEEFKTDGSSSAEGAPSLQDVHSPFLSSPPIMSPGMDLSHNIKSEFSPIADLMHSQPSVASCITTLFAEGGLHCDQQQQQTSPAIQNLHRQPQISQQQQIHHQHLHQQRLASQQSQHHQMSPRCRQHVSGQHFEQQQPHPQSASILTLQSLGNNLSVRPCEDGGFEASPAMSISRHQPIDQSQKISVFNDQSFTQPMNGVNTNSNANTAFQIQQQPAGYGISAQQRNTGDLQLLRRSSSNCNAVGFINVNNLGTELDLNTLG</sequence>
<evidence type="ECO:0000256" key="1">
    <source>
        <dbReference type="ARBA" id="ARBA00023242"/>
    </source>
</evidence>
<accession>A0ABP0E6W7</accession>
<dbReference type="InterPro" id="IPR001138">
    <property type="entry name" value="Zn2Cys6_DnaBD"/>
</dbReference>
<dbReference type="PANTHER" id="PTHR31668:SF20">
    <property type="entry name" value="ZN(II)2CYS6 TRANSCRIPTION FACTOR (EUROFUNG)"/>
    <property type="match status" value="1"/>
</dbReference>
<feature type="compositionally biased region" description="Polar residues" evidence="2">
    <location>
        <begin position="518"/>
        <end position="532"/>
    </location>
</feature>
<dbReference type="PROSITE" id="PS50048">
    <property type="entry name" value="ZN2_CY6_FUNGAL_2"/>
    <property type="match status" value="1"/>
</dbReference>
<feature type="compositionally biased region" description="Low complexity" evidence="2">
    <location>
        <begin position="478"/>
        <end position="490"/>
    </location>
</feature>
<dbReference type="CDD" id="cd00067">
    <property type="entry name" value="GAL4"/>
    <property type="match status" value="1"/>
</dbReference>
<organism evidence="4 5">
    <name type="scientific">Sporothrix epigloea</name>
    <dbReference type="NCBI Taxonomy" id="1892477"/>
    <lineage>
        <taxon>Eukaryota</taxon>
        <taxon>Fungi</taxon>
        <taxon>Dikarya</taxon>
        <taxon>Ascomycota</taxon>
        <taxon>Pezizomycotina</taxon>
        <taxon>Sordariomycetes</taxon>
        <taxon>Sordariomycetidae</taxon>
        <taxon>Ophiostomatales</taxon>
        <taxon>Ophiostomataceae</taxon>
        <taxon>Sporothrix</taxon>
    </lineage>
</organism>
<dbReference type="InterPro" id="IPR036864">
    <property type="entry name" value="Zn2-C6_fun-type_DNA-bd_sf"/>
</dbReference>
<keyword evidence="5" id="KW-1185">Reference proteome</keyword>
<dbReference type="EMBL" id="CAWUON010000188">
    <property type="protein sequence ID" value="CAK7275202.1"/>
    <property type="molecule type" value="Genomic_DNA"/>
</dbReference>
<feature type="domain" description="Zn(2)-C6 fungal-type" evidence="3">
    <location>
        <begin position="8"/>
        <end position="37"/>
    </location>
</feature>
<dbReference type="InterPro" id="IPR050797">
    <property type="entry name" value="Carb_Metab_Trans_Reg"/>
</dbReference>
<dbReference type="Gene3D" id="4.10.240.10">
    <property type="entry name" value="Zn(2)-C6 fungal-type DNA-binding domain"/>
    <property type="match status" value="1"/>
</dbReference>
<dbReference type="PANTHER" id="PTHR31668">
    <property type="entry name" value="GLUCOSE TRANSPORT TRANSCRIPTION REGULATOR RGT1-RELATED-RELATED"/>
    <property type="match status" value="1"/>
</dbReference>
<proteinExistence type="predicted"/>
<evidence type="ECO:0000259" key="3">
    <source>
        <dbReference type="PROSITE" id="PS50048"/>
    </source>
</evidence>
<evidence type="ECO:0000256" key="2">
    <source>
        <dbReference type="SAM" id="MobiDB-lite"/>
    </source>
</evidence>
<dbReference type="SMART" id="SM00066">
    <property type="entry name" value="GAL4"/>
    <property type="match status" value="1"/>
</dbReference>
<keyword evidence="1" id="KW-0539">Nucleus</keyword>
<comment type="caution">
    <text evidence="4">The sequence shown here is derived from an EMBL/GenBank/DDBJ whole genome shotgun (WGS) entry which is preliminary data.</text>
</comment>